<accession>A0ABX1X279</accession>
<feature type="transmembrane region" description="Helical" evidence="1">
    <location>
        <begin position="21"/>
        <end position="40"/>
    </location>
</feature>
<dbReference type="EMBL" id="RZNH01000058">
    <property type="protein sequence ID" value="NOU62236.1"/>
    <property type="molecule type" value="Genomic_DNA"/>
</dbReference>
<keyword evidence="1" id="KW-1133">Transmembrane helix</keyword>
<proteinExistence type="predicted"/>
<protein>
    <recommendedName>
        <fullName evidence="4">DUF304 domain-containing protein</fullName>
    </recommendedName>
</protein>
<organism evidence="2 3">
    <name type="scientific">Marinifilum caeruleilacunae</name>
    <dbReference type="NCBI Taxonomy" id="2499076"/>
    <lineage>
        <taxon>Bacteria</taxon>
        <taxon>Pseudomonadati</taxon>
        <taxon>Bacteroidota</taxon>
        <taxon>Bacteroidia</taxon>
        <taxon>Marinilabiliales</taxon>
        <taxon>Marinifilaceae</taxon>
    </lineage>
</organism>
<feature type="transmembrane region" description="Helical" evidence="1">
    <location>
        <begin position="60"/>
        <end position="76"/>
    </location>
</feature>
<dbReference type="RefSeq" id="WP_171597495.1">
    <property type="nucleotide sequence ID" value="NZ_RZNH01000058.1"/>
</dbReference>
<reference evidence="2 3" key="1">
    <citation type="submission" date="2018-12" db="EMBL/GenBank/DDBJ databases">
        <title>Marinifilum JC070 sp. nov., a marine bacterium isolated from Yongle Blue Hole in the South China Sea.</title>
        <authorList>
            <person name="Fu T."/>
        </authorList>
    </citation>
    <scope>NUCLEOTIDE SEQUENCE [LARGE SCALE GENOMIC DNA]</scope>
    <source>
        <strain evidence="2 3">JC070</strain>
    </source>
</reference>
<gene>
    <name evidence="2" type="ORF">ELS83_20770</name>
</gene>
<dbReference type="Proteomes" id="UP000732105">
    <property type="component" value="Unassembled WGS sequence"/>
</dbReference>
<keyword evidence="3" id="KW-1185">Reference proteome</keyword>
<keyword evidence="1" id="KW-0472">Membrane</keyword>
<sequence length="167" mass="19644">MITEITFEGDKIKLKSDKDRITTTLITTLSLTIIYCYWWIDLISDVAKSNIIGNDNYILWIPVAVIIYIIGFWLLLRFTTKSFGDLEISLEEKHLYLVYTLYGFEVKTKFDTCKIKKIRIIDKGYFTYRVGFNYSKEEKYIGLGWGSNEQIAKDLFFALKDKLKINQ</sequence>
<keyword evidence="1" id="KW-0812">Transmembrane</keyword>
<evidence type="ECO:0000313" key="3">
    <source>
        <dbReference type="Proteomes" id="UP000732105"/>
    </source>
</evidence>
<name>A0ABX1X279_9BACT</name>
<evidence type="ECO:0000313" key="2">
    <source>
        <dbReference type="EMBL" id="NOU62236.1"/>
    </source>
</evidence>
<comment type="caution">
    <text evidence="2">The sequence shown here is derived from an EMBL/GenBank/DDBJ whole genome shotgun (WGS) entry which is preliminary data.</text>
</comment>
<evidence type="ECO:0008006" key="4">
    <source>
        <dbReference type="Google" id="ProtNLM"/>
    </source>
</evidence>
<evidence type="ECO:0000256" key="1">
    <source>
        <dbReference type="SAM" id="Phobius"/>
    </source>
</evidence>